<reference evidence="1 2" key="1">
    <citation type="submission" date="2019-05" db="EMBL/GenBank/DDBJ databases">
        <title>Another draft genome of Portunus trituberculatus and its Hox gene families provides insights of decapod evolution.</title>
        <authorList>
            <person name="Jeong J.-H."/>
            <person name="Song I."/>
            <person name="Kim S."/>
            <person name="Choi T."/>
            <person name="Kim D."/>
            <person name="Ryu S."/>
            <person name="Kim W."/>
        </authorList>
    </citation>
    <scope>NUCLEOTIDE SEQUENCE [LARGE SCALE GENOMIC DNA]</scope>
    <source>
        <tissue evidence="1">Muscle</tissue>
    </source>
</reference>
<evidence type="ECO:0000313" key="2">
    <source>
        <dbReference type="Proteomes" id="UP000324222"/>
    </source>
</evidence>
<proteinExistence type="predicted"/>
<protein>
    <submittedName>
        <fullName evidence="1">Uncharacterized protein</fullName>
    </submittedName>
</protein>
<name>A0A5B7F8S1_PORTR</name>
<evidence type="ECO:0000313" key="1">
    <source>
        <dbReference type="EMBL" id="MPC41488.1"/>
    </source>
</evidence>
<gene>
    <name evidence="1" type="ORF">E2C01_035082</name>
</gene>
<accession>A0A5B7F8S1</accession>
<dbReference type="Proteomes" id="UP000324222">
    <property type="component" value="Unassembled WGS sequence"/>
</dbReference>
<dbReference type="EMBL" id="VSRR010005078">
    <property type="protein sequence ID" value="MPC41488.1"/>
    <property type="molecule type" value="Genomic_DNA"/>
</dbReference>
<keyword evidence="2" id="KW-1185">Reference proteome</keyword>
<sequence>MGRNTRGGQTIQRNLHSPVPAKYGVRKAKVRVLYSCSPRLHLISRRSSPAIPEPARNQGPLIVPVRIGITVSDLLCLMPLMKSGRSLLDSDGNYTEDYRHFRNFFISLRIIDYPHFIISRGKTRQNAQEPIISVMKKGVRVGCAACEVVRGEPGREGANRQVWRGGCGGKVWRGGVAWGVTALMGWRCVKIRRSELLNRDSEMRARRCVVSRRCLVLAALVVVRDMPRANTHPRLTLARMEIRVKIGMCFLKVGRHFPINRPKY</sequence>
<dbReference type="AlphaFoldDB" id="A0A5B7F8S1"/>
<comment type="caution">
    <text evidence="1">The sequence shown here is derived from an EMBL/GenBank/DDBJ whole genome shotgun (WGS) entry which is preliminary data.</text>
</comment>
<organism evidence="1 2">
    <name type="scientific">Portunus trituberculatus</name>
    <name type="common">Swimming crab</name>
    <name type="synonym">Neptunus trituberculatus</name>
    <dbReference type="NCBI Taxonomy" id="210409"/>
    <lineage>
        <taxon>Eukaryota</taxon>
        <taxon>Metazoa</taxon>
        <taxon>Ecdysozoa</taxon>
        <taxon>Arthropoda</taxon>
        <taxon>Crustacea</taxon>
        <taxon>Multicrustacea</taxon>
        <taxon>Malacostraca</taxon>
        <taxon>Eumalacostraca</taxon>
        <taxon>Eucarida</taxon>
        <taxon>Decapoda</taxon>
        <taxon>Pleocyemata</taxon>
        <taxon>Brachyura</taxon>
        <taxon>Eubrachyura</taxon>
        <taxon>Portunoidea</taxon>
        <taxon>Portunidae</taxon>
        <taxon>Portuninae</taxon>
        <taxon>Portunus</taxon>
    </lineage>
</organism>